<gene>
    <name evidence="1" type="ORF">Fot_14624</name>
</gene>
<dbReference type="AlphaFoldDB" id="A0ABD1W793"/>
<accession>A0ABD1W793</accession>
<dbReference type="EMBL" id="JBFOLJ010000004">
    <property type="protein sequence ID" value="KAL2545391.1"/>
    <property type="molecule type" value="Genomic_DNA"/>
</dbReference>
<proteinExistence type="predicted"/>
<evidence type="ECO:0000313" key="1">
    <source>
        <dbReference type="EMBL" id="KAL2545391.1"/>
    </source>
</evidence>
<reference evidence="2" key="1">
    <citation type="submission" date="2024-07" db="EMBL/GenBank/DDBJ databases">
        <title>Two chromosome-level genome assemblies of Korean endemic species Abeliophyllum distichum and Forsythia ovata (Oleaceae).</title>
        <authorList>
            <person name="Jang H."/>
        </authorList>
    </citation>
    <scope>NUCLEOTIDE SEQUENCE [LARGE SCALE GENOMIC DNA]</scope>
</reference>
<protein>
    <submittedName>
        <fullName evidence="1">Uncharacterized protein</fullName>
    </submittedName>
</protein>
<name>A0ABD1W793_9LAMI</name>
<keyword evidence="2" id="KW-1185">Reference proteome</keyword>
<organism evidence="1 2">
    <name type="scientific">Forsythia ovata</name>
    <dbReference type="NCBI Taxonomy" id="205694"/>
    <lineage>
        <taxon>Eukaryota</taxon>
        <taxon>Viridiplantae</taxon>
        <taxon>Streptophyta</taxon>
        <taxon>Embryophyta</taxon>
        <taxon>Tracheophyta</taxon>
        <taxon>Spermatophyta</taxon>
        <taxon>Magnoliopsida</taxon>
        <taxon>eudicotyledons</taxon>
        <taxon>Gunneridae</taxon>
        <taxon>Pentapetalae</taxon>
        <taxon>asterids</taxon>
        <taxon>lamiids</taxon>
        <taxon>Lamiales</taxon>
        <taxon>Oleaceae</taxon>
        <taxon>Forsythieae</taxon>
        <taxon>Forsythia</taxon>
    </lineage>
</organism>
<sequence length="101" mass="11550">MDPTKRRKLSNIDVYDPYREVDPAKVDDFNKWMDGYKKNQSTSGFTKRVNAHFIGLVHMRCPRVGIGVGMALRHCAGNFLSPCRSAYMTPHSSMSIFPRQL</sequence>
<dbReference type="Proteomes" id="UP001604277">
    <property type="component" value="Unassembled WGS sequence"/>
</dbReference>
<comment type="caution">
    <text evidence="1">The sequence shown here is derived from an EMBL/GenBank/DDBJ whole genome shotgun (WGS) entry which is preliminary data.</text>
</comment>
<evidence type="ECO:0000313" key="2">
    <source>
        <dbReference type="Proteomes" id="UP001604277"/>
    </source>
</evidence>